<sequence>MALRDMLEESEKPNFDNLKSRASKASILAKFDLSTMIIDKLYNQDEVITFTYFKILKQFCENCLSAGPLQMELKEKECLQIQSGLIIHMISKPRNDRKDFKRFLHDSTNSFRNYTCHEIVTAFEEFQRSGKPLASKAKKNR</sequence>
<name>A0A9P1IDX1_9PELO</name>
<comment type="caution">
    <text evidence="1">The sequence shown here is derived from an EMBL/GenBank/DDBJ whole genome shotgun (WGS) entry which is preliminary data.</text>
</comment>
<accession>A0A9P1IDX1</accession>
<keyword evidence="2" id="KW-1185">Reference proteome</keyword>
<organism evidence="1 2">
    <name type="scientific">Caenorhabditis angaria</name>
    <dbReference type="NCBI Taxonomy" id="860376"/>
    <lineage>
        <taxon>Eukaryota</taxon>
        <taxon>Metazoa</taxon>
        <taxon>Ecdysozoa</taxon>
        <taxon>Nematoda</taxon>
        <taxon>Chromadorea</taxon>
        <taxon>Rhabditida</taxon>
        <taxon>Rhabditina</taxon>
        <taxon>Rhabditomorpha</taxon>
        <taxon>Rhabditoidea</taxon>
        <taxon>Rhabditidae</taxon>
        <taxon>Peloderinae</taxon>
        <taxon>Caenorhabditis</taxon>
    </lineage>
</organism>
<dbReference type="EMBL" id="CANHGI010000002">
    <property type="protein sequence ID" value="CAI5443311.1"/>
    <property type="molecule type" value="Genomic_DNA"/>
</dbReference>
<dbReference type="AlphaFoldDB" id="A0A9P1IDX1"/>
<dbReference type="Proteomes" id="UP001152747">
    <property type="component" value="Unassembled WGS sequence"/>
</dbReference>
<gene>
    <name evidence="1" type="ORF">CAMP_LOCUS5948</name>
</gene>
<protein>
    <submittedName>
        <fullName evidence="1">Uncharacterized protein</fullName>
    </submittedName>
</protein>
<evidence type="ECO:0000313" key="2">
    <source>
        <dbReference type="Proteomes" id="UP001152747"/>
    </source>
</evidence>
<reference evidence="1" key="1">
    <citation type="submission" date="2022-11" db="EMBL/GenBank/DDBJ databases">
        <authorList>
            <person name="Kikuchi T."/>
        </authorList>
    </citation>
    <scope>NUCLEOTIDE SEQUENCE</scope>
    <source>
        <strain evidence="1">PS1010</strain>
    </source>
</reference>
<proteinExistence type="predicted"/>
<evidence type="ECO:0000313" key="1">
    <source>
        <dbReference type="EMBL" id="CAI5443311.1"/>
    </source>
</evidence>